<reference evidence="2 3" key="1">
    <citation type="submission" date="2019-11" db="EMBL/GenBank/DDBJ databases">
        <title>Whole-genome sequence of a Rhodoblastus acidophilus DSM 142.</title>
        <authorList>
            <person name="Kyndt J.A."/>
            <person name="Meyer T.E."/>
        </authorList>
    </citation>
    <scope>NUCLEOTIDE SEQUENCE [LARGE SCALE GENOMIC DNA]</scope>
    <source>
        <strain evidence="2 3">DSM 142</strain>
    </source>
</reference>
<dbReference type="InterPro" id="IPR014878">
    <property type="entry name" value="THAP4-like_heme-bd"/>
</dbReference>
<dbReference type="Proteomes" id="UP000439113">
    <property type="component" value="Unassembled WGS sequence"/>
</dbReference>
<protein>
    <submittedName>
        <fullName evidence="2">DUF1794 domain-containing protein</fullName>
    </submittedName>
</protein>
<dbReference type="InterPro" id="IPR012674">
    <property type="entry name" value="Calycin"/>
</dbReference>
<comment type="caution">
    <text evidence="2">The sequence shown here is derived from an EMBL/GenBank/DDBJ whole genome shotgun (WGS) entry which is preliminary data.</text>
</comment>
<dbReference type="AlphaFoldDB" id="A0A6N8DVE9"/>
<dbReference type="Gene3D" id="2.40.128.20">
    <property type="match status" value="1"/>
</dbReference>
<dbReference type="OrthoDB" id="9784808at2"/>
<gene>
    <name evidence="2" type="ORF">GJ654_19465</name>
</gene>
<dbReference type="RefSeq" id="WP_155447843.1">
    <property type="nucleotide sequence ID" value="NZ_JAOQNR010000020.1"/>
</dbReference>
<organism evidence="2 3">
    <name type="scientific">Rhodoblastus acidophilus</name>
    <name type="common">Rhodopseudomonas acidophila</name>
    <dbReference type="NCBI Taxonomy" id="1074"/>
    <lineage>
        <taxon>Bacteria</taxon>
        <taxon>Pseudomonadati</taxon>
        <taxon>Pseudomonadota</taxon>
        <taxon>Alphaproteobacteria</taxon>
        <taxon>Hyphomicrobiales</taxon>
        <taxon>Rhodoblastaceae</taxon>
        <taxon>Rhodoblastus</taxon>
    </lineage>
</organism>
<dbReference type="Pfam" id="PF08768">
    <property type="entry name" value="THAP4_heme-bd"/>
    <property type="match status" value="1"/>
</dbReference>
<evidence type="ECO:0000259" key="1">
    <source>
        <dbReference type="Pfam" id="PF08768"/>
    </source>
</evidence>
<accession>A0A6N8DVE9</accession>
<sequence>MSTFPKDIFSENDDIDPYTLDNLGPLSGMAGVWRAYGGEDIAPKADGPDKSIFSDRIELQPTDPQSNGPQLFYGLRYHQQVIKRGENGVFHDQNGYWLWEPATETVILTLSIPRGQTAIAIGKAKPDAKTFQLVAKRGETVNGICSNPFLEHAFRTEEFRIDITKHDDGSWSYDQTTFLKVLGQEALFEHRDHNRLKRVGKAKPNRAALKADAEKKRLANNAIKESVLA</sequence>
<dbReference type="EMBL" id="WNKS01000028">
    <property type="protein sequence ID" value="MTV33163.1"/>
    <property type="molecule type" value="Genomic_DNA"/>
</dbReference>
<proteinExistence type="predicted"/>
<name>A0A6N8DVE9_RHOAC</name>
<evidence type="ECO:0000313" key="2">
    <source>
        <dbReference type="EMBL" id="MTV33163.1"/>
    </source>
</evidence>
<dbReference type="InterPro" id="IPR014602">
    <property type="entry name" value="UCP036226"/>
</dbReference>
<feature type="domain" description="THAP4-like heme-binding" evidence="1">
    <location>
        <begin position="22"/>
        <end position="198"/>
    </location>
</feature>
<dbReference type="PIRSF" id="PIRSF036226">
    <property type="entry name" value="UCP036226"/>
    <property type="match status" value="1"/>
</dbReference>
<evidence type="ECO:0000313" key="3">
    <source>
        <dbReference type="Proteomes" id="UP000439113"/>
    </source>
</evidence>
<dbReference type="SUPFAM" id="SSF50814">
    <property type="entry name" value="Lipocalins"/>
    <property type="match status" value="1"/>
</dbReference>